<accession>B9T4E9</accession>
<proteinExistence type="predicted"/>
<dbReference type="AlphaFoldDB" id="B9T4E9"/>
<protein>
    <submittedName>
        <fullName evidence="1">Uncharacterized protein</fullName>
    </submittedName>
</protein>
<evidence type="ECO:0000313" key="1">
    <source>
        <dbReference type="EMBL" id="EEF29263.1"/>
    </source>
</evidence>
<keyword evidence="2" id="KW-1185">Reference proteome</keyword>
<dbReference type="EMBL" id="EQ974468">
    <property type="protein sequence ID" value="EEF29263.1"/>
    <property type="molecule type" value="Genomic_DNA"/>
</dbReference>
<organism evidence="1 2">
    <name type="scientific">Ricinus communis</name>
    <name type="common">Castor bean</name>
    <dbReference type="NCBI Taxonomy" id="3988"/>
    <lineage>
        <taxon>Eukaryota</taxon>
        <taxon>Viridiplantae</taxon>
        <taxon>Streptophyta</taxon>
        <taxon>Embryophyta</taxon>
        <taxon>Tracheophyta</taxon>
        <taxon>Spermatophyta</taxon>
        <taxon>Magnoliopsida</taxon>
        <taxon>eudicotyledons</taxon>
        <taxon>Gunneridae</taxon>
        <taxon>Pentapetalae</taxon>
        <taxon>rosids</taxon>
        <taxon>fabids</taxon>
        <taxon>Malpighiales</taxon>
        <taxon>Euphorbiaceae</taxon>
        <taxon>Acalyphoideae</taxon>
        <taxon>Acalypheae</taxon>
        <taxon>Ricinus</taxon>
    </lineage>
</organism>
<evidence type="ECO:0000313" key="2">
    <source>
        <dbReference type="Proteomes" id="UP000008311"/>
    </source>
</evidence>
<dbReference type="Proteomes" id="UP000008311">
    <property type="component" value="Unassembled WGS sequence"/>
</dbReference>
<sequence length="72" mass="8398">MSGKVRRVPKRFKFDTFWADEEECKDGAEYLGLGLPCQWLKSIYSKGETVYLPKVADKLAQEKLWQREVENG</sequence>
<name>B9T4E9_RICCO</name>
<reference evidence="2" key="1">
    <citation type="journal article" date="2010" name="Nat. Biotechnol.">
        <title>Draft genome sequence of the oilseed species Ricinus communis.</title>
        <authorList>
            <person name="Chan A.P."/>
            <person name="Crabtree J."/>
            <person name="Zhao Q."/>
            <person name="Lorenzi H."/>
            <person name="Orvis J."/>
            <person name="Puiu D."/>
            <person name="Melake-Berhan A."/>
            <person name="Jones K.M."/>
            <person name="Redman J."/>
            <person name="Chen G."/>
            <person name="Cahoon E.B."/>
            <person name="Gedil M."/>
            <person name="Stanke M."/>
            <person name="Haas B.J."/>
            <person name="Wortman J.R."/>
            <person name="Fraser-Liggett C.M."/>
            <person name="Ravel J."/>
            <person name="Rabinowicz P.D."/>
        </authorList>
    </citation>
    <scope>NUCLEOTIDE SEQUENCE [LARGE SCALE GENOMIC DNA]</scope>
    <source>
        <strain evidence="2">cv. Hale</strain>
    </source>
</reference>
<dbReference type="InParanoid" id="B9T4E9"/>
<gene>
    <name evidence="1" type="ORF">RCOM_0299470</name>
</gene>